<organism evidence="3 4">
    <name type="scientific">Niastella soli</name>
    <dbReference type="NCBI Taxonomy" id="2821487"/>
    <lineage>
        <taxon>Bacteria</taxon>
        <taxon>Pseudomonadati</taxon>
        <taxon>Bacteroidota</taxon>
        <taxon>Chitinophagia</taxon>
        <taxon>Chitinophagales</taxon>
        <taxon>Chitinophagaceae</taxon>
        <taxon>Niastella</taxon>
    </lineage>
</organism>
<gene>
    <name evidence="3" type="ORF">J7I42_24905</name>
</gene>
<dbReference type="EMBL" id="JAGHKO010000010">
    <property type="protein sequence ID" value="MBO9203548.1"/>
    <property type="molecule type" value="Genomic_DNA"/>
</dbReference>
<feature type="signal peptide" evidence="1">
    <location>
        <begin position="1"/>
        <end position="21"/>
    </location>
</feature>
<feature type="domain" description="DUF3108" evidence="2">
    <location>
        <begin position="188"/>
        <end position="247"/>
    </location>
</feature>
<accession>A0ABS3Z0K5</accession>
<sequence>MRFLFALVLVICVTNSNGQTAGSHALMKKGAQLEYMAYNAAYSHKQALRMVFEVADVTDSAGSVFSTIVKKGFGIKDEQNDHYEKTIRLQCDGKNIFIPFDFYGADTTWFNDAFTSIIKRHLFHTAIAPIDPKANYIFPLALDGVTELSAATEQVKMTVTTAGSSPWGTKSSKKLEGETGVWIKVEETVFNIKDIKVTGKEKVTTPAGTFDCYIIGVDCDFKYNDMPFLIKYRMRYNTEVGLVKMETELFLDKRKVSGEVSIELISVKK</sequence>
<feature type="chain" id="PRO_5045284523" description="DUF3108 domain-containing protein" evidence="1">
    <location>
        <begin position="22"/>
        <end position="269"/>
    </location>
</feature>
<dbReference type="Gene3D" id="2.40.360.20">
    <property type="match status" value="1"/>
</dbReference>
<dbReference type="Proteomes" id="UP000677244">
    <property type="component" value="Unassembled WGS sequence"/>
</dbReference>
<comment type="caution">
    <text evidence="3">The sequence shown here is derived from an EMBL/GenBank/DDBJ whole genome shotgun (WGS) entry which is preliminary data.</text>
</comment>
<dbReference type="Pfam" id="PF21347">
    <property type="entry name" value="DUF3108_like"/>
    <property type="match status" value="1"/>
</dbReference>
<evidence type="ECO:0000256" key="1">
    <source>
        <dbReference type="SAM" id="SignalP"/>
    </source>
</evidence>
<evidence type="ECO:0000259" key="2">
    <source>
        <dbReference type="Pfam" id="PF21347"/>
    </source>
</evidence>
<reference evidence="3 4" key="1">
    <citation type="submission" date="2021-03" db="EMBL/GenBank/DDBJ databases">
        <title>Assistant Professor.</title>
        <authorList>
            <person name="Huq M.A."/>
        </authorList>
    </citation>
    <scope>NUCLEOTIDE SEQUENCE [LARGE SCALE GENOMIC DNA]</scope>
    <source>
        <strain evidence="3 4">MAH-29</strain>
    </source>
</reference>
<dbReference type="InterPro" id="IPR049279">
    <property type="entry name" value="DUF3108-like"/>
</dbReference>
<keyword evidence="1" id="KW-0732">Signal</keyword>
<name>A0ABS3Z0K5_9BACT</name>
<evidence type="ECO:0000313" key="4">
    <source>
        <dbReference type="Proteomes" id="UP000677244"/>
    </source>
</evidence>
<evidence type="ECO:0000313" key="3">
    <source>
        <dbReference type="EMBL" id="MBO9203548.1"/>
    </source>
</evidence>
<dbReference type="RefSeq" id="WP_209141601.1">
    <property type="nucleotide sequence ID" value="NZ_JAGHKO010000010.1"/>
</dbReference>
<keyword evidence="4" id="KW-1185">Reference proteome</keyword>
<protein>
    <recommendedName>
        <fullName evidence="2">DUF3108 domain-containing protein</fullName>
    </recommendedName>
</protein>
<proteinExistence type="predicted"/>